<name>A0A401QCU4_SCYTO</name>
<evidence type="ECO:0000313" key="4">
    <source>
        <dbReference type="Proteomes" id="UP000288216"/>
    </source>
</evidence>
<dbReference type="PROSITE" id="PS50157">
    <property type="entry name" value="ZINC_FINGER_C2H2_2"/>
    <property type="match status" value="2"/>
</dbReference>
<dbReference type="STRING" id="75743.A0A401QCU4"/>
<evidence type="ECO:0000259" key="2">
    <source>
        <dbReference type="PROSITE" id="PS50157"/>
    </source>
</evidence>
<dbReference type="InterPro" id="IPR013087">
    <property type="entry name" value="Znf_C2H2_type"/>
</dbReference>
<keyword evidence="4" id="KW-1185">Reference proteome</keyword>
<dbReference type="AlphaFoldDB" id="A0A401QCU4"/>
<dbReference type="SUPFAM" id="SSF57667">
    <property type="entry name" value="beta-beta-alpha zinc fingers"/>
    <property type="match status" value="1"/>
</dbReference>
<dbReference type="Proteomes" id="UP000288216">
    <property type="component" value="Unassembled WGS sequence"/>
</dbReference>
<sequence>MCSECGQLYNTLEDVLLHQQTHVGLHVYVCPEMAESEIKEMELTHSMCETENRFQCVDCEQLVGTAEELLQHQELHAQDSLVCGKLDIGSFSLPEGTHHYACSECTQ</sequence>
<keyword evidence="1" id="KW-0479">Metal-binding</keyword>
<dbReference type="EMBL" id="BFAA01034379">
    <property type="protein sequence ID" value="GCB83162.1"/>
    <property type="molecule type" value="Genomic_DNA"/>
</dbReference>
<dbReference type="OMA" id="HVYVCPE"/>
<dbReference type="InterPro" id="IPR036236">
    <property type="entry name" value="Znf_C2H2_sf"/>
</dbReference>
<reference evidence="3 4" key="1">
    <citation type="journal article" date="2018" name="Nat. Ecol. Evol.">
        <title>Shark genomes provide insights into elasmobranch evolution and the origin of vertebrates.</title>
        <authorList>
            <person name="Hara Y"/>
            <person name="Yamaguchi K"/>
            <person name="Onimaru K"/>
            <person name="Kadota M"/>
            <person name="Koyanagi M"/>
            <person name="Keeley SD"/>
            <person name="Tatsumi K"/>
            <person name="Tanaka K"/>
            <person name="Motone F"/>
            <person name="Kageyama Y"/>
            <person name="Nozu R"/>
            <person name="Adachi N"/>
            <person name="Nishimura O"/>
            <person name="Nakagawa R"/>
            <person name="Tanegashima C"/>
            <person name="Kiyatake I"/>
            <person name="Matsumoto R"/>
            <person name="Murakumo K"/>
            <person name="Nishida K"/>
            <person name="Terakita A"/>
            <person name="Kuratani S"/>
            <person name="Sato K"/>
            <person name="Hyodo S Kuraku.S."/>
        </authorList>
    </citation>
    <scope>NUCLEOTIDE SEQUENCE [LARGE SCALE GENOMIC DNA]</scope>
</reference>
<dbReference type="OrthoDB" id="8922241at2759"/>
<evidence type="ECO:0000256" key="1">
    <source>
        <dbReference type="PROSITE-ProRule" id="PRU00042"/>
    </source>
</evidence>
<feature type="domain" description="C2H2-type" evidence="2">
    <location>
        <begin position="54"/>
        <end position="81"/>
    </location>
</feature>
<gene>
    <name evidence="3" type="ORF">scyTo_0023825</name>
</gene>
<accession>A0A401QCU4</accession>
<dbReference type="PROSITE" id="PS00028">
    <property type="entry name" value="ZINC_FINGER_C2H2_1"/>
    <property type="match status" value="2"/>
</dbReference>
<keyword evidence="1" id="KW-0863">Zinc-finger</keyword>
<feature type="non-terminal residue" evidence="3">
    <location>
        <position position="107"/>
    </location>
</feature>
<proteinExistence type="predicted"/>
<feature type="domain" description="C2H2-type" evidence="2">
    <location>
        <begin position="1"/>
        <end position="27"/>
    </location>
</feature>
<keyword evidence="1" id="KW-0862">Zinc</keyword>
<dbReference type="Gene3D" id="3.30.160.60">
    <property type="entry name" value="Classic Zinc Finger"/>
    <property type="match status" value="1"/>
</dbReference>
<organism evidence="3 4">
    <name type="scientific">Scyliorhinus torazame</name>
    <name type="common">Cloudy catshark</name>
    <name type="synonym">Catulus torazame</name>
    <dbReference type="NCBI Taxonomy" id="75743"/>
    <lineage>
        <taxon>Eukaryota</taxon>
        <taxon>Metazoa</taxon>
        <taxon>Chordata</taxon>
        <taxon>Craniata</taxon>
        <taxon>Vertebrata</taxon>
        <taxon>Chondrichthyes</taxon>
        <taxon>Elasmobranchii</taxon>
        <taxon>Galeomorphii</taxon>
        <taxon>Galeoidea</taxon>
        <taxon>Carcharhiniformes</taxon>
        <taxon>Scyliorhinidae</taxon>
        <taxon>Scyliorhinus</taxon>
    </lineage>
</organism>
<protein>
    <recommendedName>
        <fullName evidence="2">C2H2-type domain-containing protein</fullName>
    </recommendedName>
</protein>
<dbReference type="GO" id="GO:0008270">
    <property type="term" value="F:zinc ion binding"/>
    <property type="evidence" value="ECO:0007669"/>
    <property type="project" value="UniProtKB-KW"/>
</dbReference>
<evidence type="ECO:0000313" key="3">
    <source>
        <dbReference type="EMBL" id="GCB83162.1"/>
    </source>
</evidence>
<comment type="caution">
    <text evidence="3">The sequence shown here is derived from an EMBL/GenBank/DDBJ whole genome shotgun (WGS) entry which is preliminary data.</text>
</comment>